<dbReference type="InterPro" id="IPR011195">
    <property type="entry name" value="UCP010256"/>
</dbReference>
<keyword evidence="3" id="KW-1185">Reference proteome</keyword>
<reference evidence="2" key="1">
    <citation type="submission" date="2020-12" db="EMBL/GenBank/DDBJ databases">
        <title>Genomic characterization of non-nitrogen-fixing Frankia strains.</title>
        <authorList>
            <person name="Carlos-Shanley C."/>
            <person name="Guerra T."/>
            <person name="Hahn D."/>
        </authorList>
    </citation>
    <scope>NUCLEOTIDE SEQUENCE</scope>
    <source>
        <strain evidence="2">CN6</strain>
    </source>
</reference>
<dbReference type="RefSeq" id="WP_203004370.1">
    <property type="nucleotide sequence ID" value="NZ_JADWYU010000128.1"/>
</dbReference>
<sequence>MADTAPGGHGPSAFGPAAEGGAHPGRDLVDVLVAFGRRLRAAGVAVGTGDLRTYCAAVAPLDPGDLGDLYWAGRVSLVSRREDLAVYDRVFRQFFLDEPDDDLGKRMPLAKHARDQLRAAVEVPRADPPGPEQREEQRAELGLVASDLQVLRAKAFADCTDDELAALRKLIAAIRLTPPRRRTRRHVPARRGRAPDPRRTARETLRRHGEPPPPRHRRPRLRPRRLVLVLDVSGSMAGYSRNLLQFAYSTTRALDRVEVFCFGTRLTRVTRELDHRAPDEALARAARTVLDWEGGTRVGDCLDRFVRDWGRRGLSRGAVVVICSDGLDRGDPAVLAHAMERLKRLSHAIIWMNPHRGADPRHVPAALGMLVAAPHIDLLLSGHDLASLLELATALPRLR</sequence>
<dbReference type="AlphaFoldDB" id="A0A937RJ55"/>
<proteinExistence type="predicted"/>
<feature type="compositionally biased region" description="Basic residues" evidence="1">
    <location>
        <begin position="181"/>
        <end position="192"/>
    </location>
</feature>
<comment type="caution">
    <text evidence="2">The sequence shown here is derived from an EMBL/GenBank/DDBJ whole genome shotgun (WGS) entry which is preliminary data.</text>
</comment>
<dbReference type="InterPro" id="IPR008912">
    <property type="entry name" value="Uncharacterised_CoxE"/>
</dbReference>
<dbReference type="Proteomes" id="UP000604475">
    <property type="component" value="Unassembled WGS sequence"/>
</dbReference>
<dbReference type="SUPFAM" id="SSF53300">
    <property type="entry name" value="vWA-like"/>
    <property type="match status" value="1"/>
</dbReference>
<feature type="region of interest" description="Disordered" evidence="1">
    <location>
        <begin position="181"/>
        <end position="221"/>
    </location>
</feature>
<feature type="region of interest" description="Disordered" evidence="1">
    <location>
        <begin position="1"/>
        <end position="21"/>
    </location>
</feature>
<organism evidence="2 3">
    <name type="scientific">Frankia nepalensis</name>
    <dbReference type="NCBI Taxonomy" id="1836974"/>
    <lineage>
        <taxon>Bacteria</taxon>
        <taxon>Bacillati</taxon>
        <taxon>Actinomycetota</taxon>
        <taxon>Actinomycetes</taxon>
        <taxon>Frankiales</taxon>
        <taxon>Frankiaceae</taxon>
        <taxon>Frankia</taxon>
    </lineage>
</organism>
<name>A0A937RJ55_9ACTN</name>
<evidence type="ECO:0000256" key="1">
    <source>
        <dbReference type="SAM" id="MobiDB-lite"/>
    </source>
</evidence>
<gene>
    <name evidence="2" type="ORF">I7412_22665</name>
</gene>
<dbReference type="Gene3D" id="3.40.50.410">
    <property type="entry name" value="von Willebrand factor, type A domain"/>
    <property type="match status" value="1"/>
</dbReference>
<accession>A0A937RJ55</accession>
<protein>
    <submittedName>
        <fullName evidence="2">VWA domain-containing protein</fullName>
    </submittedName>
</protein>
<dbReference type="PANTHER" id="PTHR39338:SF6">
    <property type="entry name" value="BLL5662 PROTEIN"/>
    <property type="match status" value="1"/>
</dbReference>
<dbReference type="Pfam" id="PF05762">
    <property type="entry name" value="VWA_CoxE"/>
    <property type="match status" value="1"/>
</dbReference>
<dbReference type="PIRSF" id="PIRSF010256">
    <property type="entry name" value="CoxE_vWa"/>
    <property type="match status" value="1"/>
</dbReference>
<dbReference type="PANTHER" id="PTHR39338">
    <property type="entry name" value="BLL5662 PROTEIN-RELATED"/>
    <property type="match status" value="1"/>
</dbReference>
<evidence type="ECO:0000313" key="2">
    <source>
        <dbReference type="EMBL" id="MBL7629920.1"/>
    </source>
</evidence>
<evidence type="ECO:0000313" key="3">
    <source>
        <dbReference type="Proteomes" id="UP000604475"/>
    </source>
</evidence>
<dbReference type="EMBL" id="JAEACQ010000239">
    <property type="protein sequence ID" value="MBL7629920.1"/>
    <property type="molecule type" value="Genomic_DNA"/>
</dbReference>
<feature type="compositionally biased region" description="Basic and acidic residues" evidence="1">
    <location>
        <begin position="193"/>
        <end position="210"/>
    </location>
</feature>
<dbReference type="CDD" id="cd00198">
    <property type="entry name" value="vWFA"/>
    <property type="match status" value="1"/>
</dbReference>
<dbReference type="InterPro" id="IPR036465">
    <property type="entry name" value="vWFA_dom_sf"/>
</dbReference>